<dbReference type="AlphaFoldDB" id="A0A1G5DRK3"/>
<evidence type="ECO:0000313" key="4">
    <source>
        <dbReference type="Proteomes" id="UP000183047"/>
    </source>
</evidence>
<name>A0A1G5DRK3_9FIRM</name>
<reference evidence="4" key="1">
    <citation type="submission" date="2016-10" db="EMBL/GenBank/DDBJ databases">
        <authorList>
            <person name="Varghese N."/>
            <person name="Submissions S."/>
        </authorList>
    </citation>
    <scope>NUCLEOTIDE SEQUENCE [LARGE SCALE GENOMIC DNA]</scope>
    <source>
        <strain evidence="4">XBD2006</strain>
    </source>
</reference>
<protein>
    <submittedName>
        <fullName evidence="3">Hybrid cluster protein-associated redox disulfide domain-containing protein</fullName>
    </submittedName>
</protein>
<sequence length="105" mass="11451">MSKLKDLFFGSDEERSNNESEEIKLANEEVKNESGAQALVTADMLVGDLLVKHPLASQFLMECGMGCIYCPASQMETLAEACAVHGIDGEEIVDALNDYLIEHNA</sequence>
<dbReference type="Pfam" id="PF08984">
    <property type="entry name" value="DUF1858"/>
    <property type="match status" value="1"/>
</dbReference>
<feature type="domain" description="DUF1858" evidence="2">
    <location>
        <begin position="41"/>
        <end position="93"/>
    </location>
</feature>
<dbReference type="InterPro" id="IPR038062">
    <property type="entry name" value="ScdA-like_N_sf"/>
</dbReference>
<organism evidence="3 4">
    <name type="scientific">Butyrivibrio hungatei</name>
    <dbReference type="NCBI Taxonomy" id="185008"/>
    <lineage>
        <taxon>Bacteria</taxon>
        <taxon>Bacillati</taxon>
        <taxon>Bacillota</taxon>
        <taxon>Clostridia</taxon>
        <taxon>Lachnospirales</taxon>
        <taxon>Lachnospiraceae</taxon>
        <taxon>Butyrivibrio</taxon>
    </lineage>
</organism>
<dbReference type="SUPFAM" id="SSF140683">
    <property type="entry name" value="SP0561-like"/>
    <property type="match status" value="1"/>
</dbReference>
<dbReference type="EMBL" id="FMUR01000009">
    <property type="protein sequence ID" value="SCY17237.1"/>
    <property type="molecule type" value="Genomic_DNA"/>
</dbReference>
<evidence type="ECO:0000256" key="1">
    <source>
        <dbReference type="SAM" id="MobiDB-lite"/>
    </source>
</evidence>
<feature type="region of interest" description="Disordered" evidence="1">
    <location>
        <begin position="1"/>
        <end position="22"/>
    </location>
</feature>
<gene>
    <name evidence="3" type="ORF">SAMN02910451_01609</name>
</gene>
<evidence type="ECO:0000313" key="3">
    <source>
        <dbReference type="EMBL" id="SCY17237.1"/>
    </source>
</evidence>
<evidence type="ECO:0000259" key="2">
    <source>
        <dbReference type="Pfam" id="PF08984"/>
    </source>
</evidence>
<dbReference type="Gene3D" id="1.10.3910.10">
    <property type="entry name" value="SP0561-like"/>
    <property type="match status" value="1"/>
</dbReference>
<accession>A0A1G5DRK3</accession>
<dbReference type="Proteomes" id="UP000183047">
    <property type="component" value="Unassembled WGS sequence"/>
</dbReference>
<dbReference type="PANTHER" id="PTHR39341">
    <property type="entry name" value="BSL7085 PROTEIN"/>
    <property type="match status" value="1"/>
</dbReference>
<proteinExistence type="predicted"/>
<dbReference type="PANTHER" id="PTHR39341:SF1">
    <property type="entry name" value="DUF1858 DOMAIN-CONTAINING PROTEIN"/>
    <property type="match status" value="1"/>
</dbReference>
<keyword evidence="4" id="KW-1185">Reference proteome</keyword>
<dbReference type="InterPro" id="IPR023883">
    <property type="entry name" value="CHP03980_redox-disulphide"/>
</dbReference>
<dbReference type="InterPro" id="IPR015077">
    <property type="entry name" value="DUF1858"/>
</dbReference>
<dbReference type="OrthoDB" id="15017at2"/>
<dbReference type="NCBIfam" id="TIGR03980">
    <property type="entry name" value="prismane_assoc"/>
    <property type="match status" value="1"/>
</dbReference>
<dbReference type="RefSeq" id="WP_083334536.1">
    <property type="nucleotide sequence ID" value="NZ_FMUR01000009.1"/>
</dbReference>